<dbReference type="RefSeq" id="WP_037041174.1">
    <property type="nucleotide sequence ID" value="NZ_BAAAUZ010000002.1"/>
</dbReference>
<proteinExistence type="predicted"/>
<name>A0A9W6NUV6_9PSEU</name>
<dbReference type="EMBL" id="BSFQ01000005">
    <property type="protein sequence ID" value="GLL10690.1"/>
    <property type="molecule type" value="Genomic_DNA"/>
</dbReference>
<evidence type="ECO:0000313" key="3">
    <source>
        <dbReference type="Proteomes" id="UP001143463"/>
    </source>
</evidence>
<reference evidence="2" key="1">
    <citation type="journal article" date="2014" name="Int. J. Syst. Evol. Microbiol.">
        <title>Complete genome sequence of Corynebacterium casei LMG S-19264T (=DSM 44701T), isolated from a smear-ripened cheese.</title>
        <authorList>
            <consortium name="US DOE Joint Genome Institute (JGI-PGF)"/>
            <person name="Walter F."/>
            <person name="Albersmeier A."/>
            <person name="Kalinowski J."/>
            <person name="Ruckert C."/>
        </authorList>
    </citation>
    <scope>NUCLEOTIDE SEQUENCE</scope>
    <source>
        <strain evidence="2">VKM Ac-1069</strain>
    </source>
</reference>
<evidence type="ECO:0008006" key="4">
    <source>
        <dbReference type="Google" id="ProtNLM"/>
    </source>
</evidence>
<feature type="compositionally biased region" description="Low complexity" evidence="1">
    <location>
        <begin position="334"/>
        <end position="343"/>
    </location>
</feature>
<dbReference type="CDD" id="cd00085">
    <property type="entry name" value="HNHc"/>
    <property type="match status" value="1"/>
</dbReference>
<dbReference type="Proteomes" id="UP001143463">
    <property type="component" value="Unassembled WGS sequence"/>
</dbReference>
<organism evidence="2 3">
    <name type="scientific">Pseudonocardia halophobica</name>
    <dbReference type="NCBI Taxonomy" id="29401"/>
    <lineage>
        <taxon>Bacteria</taxon>
        <taxon>Bacillati</taxon>
        <taxon>Actinomycetota</taxon>
        <taxon>Actinomycetes</taxon>
        <taxon>Pseudonocardiales</taxon>
        <taxon>Pseudonocardiaceae</taxon>
        <taxon>Pseudonocardia</taxon>
    </lineage>
</organism>
<reference evidence="2" key="2">
    <citation type="submission" date="2023-01" db="EMBL/GenBank/DDBJ databases">
        <authorList>
            <person name="Sun Q."/>
            <person name="Evtushenko L."/>
        </authorList>
    </citation>
    <scope>NUCLEOTIDE SEQUENCE</scope>
    <source>
        <strain evidence="2">VKM Ac-1069</strain>
    </source>
</reference>
<evidence type="ECO:0000313" key="2">
    <source>
        <dbReference type="EMBL" id="GLL10690.1"/>
    </source>
</evidence>
<feature type="compositionally biased region" description="Pro residues" evidence="1">
    <location>
        <begin position="607"/>
        <end position="618"/>
    </location>
</feature>
<dbReference type="InterPro" id="IPR003615">
    <property type="entry name" value="HNH_nuc"/>
</dbReference>
<feature type="compositionally biased region" description="Pro residues" evidence="1">
    <location>
        <begin position="646"/>
        <end position="662"/>
    </location>
</feature>
<feature type="region of interest" description="Disordered" evidence="1">
    <location>
        <begin position="271"/>
        <end position="344"/>
    </location>
</feature>
<comment type="caution">
    <text evidence="2">The sequence shown here is derived from an EMBL/GenBank/DDBJ whole genome shotgun (WGS) entry which is preliminary data.</text>
</comment>
<feature type="compositionally biased region" description="Low complexity" evidence="1">
    <location>
        <begin position="288"/>
        <end position="302"/>
    </location>
</feature>
<protein>
    <recommendedName>
        <fullName evidence="4">DUF222 domain-containing protein</fullName>
    </recommendedName>
</protein>
<evidence type="ECO:0000256" key="1">
    <source>
        <dbReference type="SAM" id="MobiDB-lite"/>
    </source>
</evidence>
<feature type="compositionally biased region" description="Low complexity" evidence="1">
    <location>
        <begin position="309"/>
        <end position="326"/>
    </location>
</feature>
<gene>
    <name evidence="2" type="ORF">GCM10017577_18300</name>
</gene>
<dbReference type="AlphaFoldDB" id="A0A9W6NUV6"/>
<accession>A0A9W6NUV6</accession>
<sequence>MQSTGCLPAGLADLPPGPELAAALDRIDLAAVPARDRLTVLEAWHRQDSHTRARFVRAMVAVGYADPDRPDSAAELPDPYLDWADEIRAALAWTRRAADGHADDAVALVVELPAVWAALERGQIDPPKAAVFLRHLVGLPAAQIAHLCALVLPRARRWTTSEISRRLRRLIMEIDPAHYERLFRRAHARRGVAACVTEDGTATITAHGLAPEDADAAVARIDRLAHQVRRAGHPGRLDQIRVDLFVGFLDGRLHTLTDAQIITALLHDAAGTDAPGQGQRRSPRARARQAGTARCTPTRAPAAQPPTEPAGTGVSRSEAQPAKAGAGSAGSGAGPAESGVESGDTVDLMSAAEAAARAEGERAEPQPVKGERVKAAAVGSPMRARRGVHLQIALSTLLGLDDRPATLPALGPIPASRARLLVAAQHRAPWRYALTGPDGRLLRAGALRTRPALADLDRTARAATDPGAPGLVDLLVDAELLGRLAAPASDLPGSWRPVLTEILAARGRALDDDPGARFPHTGLRRHVEFRDRHCTFVGCLTPARTADLDHTRDHCRGGPTTAADLGPACRHDHGLKHRGWTLTQPEPGIFVWRSPLGRVYRTRAEPLLPPLPPPLPVPPEDDHCCADDEADQSEDRPDPPLIVWRPPTPPEEPRPPPPPPATDLDEPPPF</sequence>
<feature type="region of interest" description="Disordered" evidence="1">
    <location>
        <begin position="607"/>
        <end position="670"/>
    </location>
</feature>
<keyword evidence="3" id="KW-1185">Reference proteome</keyword>